<evidence type="ECO:0000313" key="5">
    <source>
        <dbReference type="Proteomes" id="UP000255108"/>
    </source>
</evidence>
<dbReference type="PANTHER" id="PTHR45947">
    <property type="entry name" value="SULFOQUINOVOSYL TRANSFERASE SQD2"/>
    <property type="match status" value="1"/>
</dbReference>
<organism evidence="3 5">
    <name type="scientific">Iodobacter fluviatilis</name>
    <dbReference type="NCBI Taxonomy" id="537"/>
    <lineage>
        <taxon>Bacteria</taxon>
        <taxon>Pseudomonadati</taxon>
        <taxon>Pseudomonadota</taxon>
        <taxon>Betaproteobacteria</taxon>
        <taxon>Neisseriales</taxon>
        <taxon>Chitinibacteraceae</taxon>
        <taxon>Iodobacter</taxon>
    </lineage>
</organism>
<evidence type="ECO:0000313" key="6">
    <source>
        <dbReference type="Proteomes" id="UP000295794"/>
    </source>
</evidence>
<dbReference type="InterPro" id="IPR050194">
    <property type="entry name" value="Glycosyltransferase_grp1"/>
</dbReference>
<dbReference type="GO" id="GO:0016757">
    <property type="term" value="F:glycosyltransferase activity"/>
    <property type="evidence" value="ECO:0007669"/>
    <property type="project" value="UniProtKB-KW"/>
</dbReference>
<feature type="domain" description="Glycosyl transferase family 1" evidence="1">
    <location>
        <begin position="214"/>
        <end position="356"/>
    </location>
</feature>
<dbReference type="EMBL" id="SMBT01000004">
    <property type="protein sequence ID" value="TCU88036.1"/>
    <property type="molecule type" value="Genomic_DNA"/>
</dbReference>
<dbReference type="AlphaFoldDB" id="A0A377SX45"/>
<reference evidence="4 6" key="2">
    <citation type="submission" date="2019-03" db="EMBL/GenBank/DDBJ databases">
        <title>Genomic Encyclopedia of Type Strains, Phase IV (KMG-IV): sequencing the most valuable type-strain genomes for metagenomic binning, comparative biology and taxonomic classification.</title>
        <authorList>
            <person name="Goeker M."/>
        </authorList>
    </citation>
    <scope>NUCLEOTIDE SEQUENCE [LARGE SCALE GENOMIC DNA]</scope>
    <source>
        <strain evidence="4 6">DSM 3764</strain>
    </source>
</reference>
<keyword evidence="6" id="KW-1185">Reference proteome</keyword>
<evidence type="ECO:0000259" key="1">
    <source>
        <dbReference type="Pfam" id="PF00534"/>
    </source>
</evidence>
<dbReference type="Gene3D" id="3.40.50.2000">
    <property type="entry name" value="Glycogen Phosphorylase B"/>
    <property type="match status" value="2"/>
</dbReference>
<dbReference type="Pfam" id="PF13439">
    <property type="entry name" value="Glyco_transf_4"/>
    <property type="match status" value="1"/>
</dbReference>
<proteinExistence type="predicted"/>
<reference evidence="3 5" key="1">
    <citation type="submission" date="2018-06" db="EMBL/GenBank/DDBJ databases">
        <authorList>
            <consortium name="Pathogen Informatics"/>
            <person name="Doyle S."/>
        </authorList>
    </citation>
    <scope>NUCLEOTIDE SEQUENCE [LARGE SCALE GENOMIC DNA]</scope>
    <source>
        <strain evidence="3 5">NCTC11159</strain>
    </source>
</reference>
<dbReference type="InterPro" id="IPR028098">
    <property type="entry name" value="Glyco_trans_4-like_N"/>
</dbReference>
<sequence>MRKILIVHNIYQQKGGEDSVVANEAALLRKFGNQVEVYLRHNDDIAGQSKMSLMSQAVYSKKSYSDITGKIKEFKPDIVHVHNTLPLVSPSVFWAAHHSKVAIVQTLHNFRLFCPQATFLRKGKICEDCLGKIPWRGILHRCYRQSFTQTAALTSVLLAHRVLGTYRKKVDAFIALNQFSKSKYIQGGMRADQIFIKPNFAEDWGLTAQPRAGFLYVGRLSVEKGARIFASAFNADQHGFLNIVGDGDERIYLENINHLSLLGALPPQDVRPLMQSCLALVLPSICYENMPMTLVEAYSSGLPVIASRLGSLCHLVEDGVTGLLFNAGDANDLAEKMSWANAHPDSMAEMGRNARAKYLAEYTPEKNYEILMNIYDEALLSCQK</sequence>
<dbReference type="Proteomes" id="UP000295794">
    <property type="component" value="Unassembled WGS sequence"/>
</dbReference>
<evidence type="ECO:0000313" key="4">
    <source>
        <dbReference type="EMBL" id="TCU88036.1"/>
    </source>
</evidence>
<dbReference type="InterPro" id="IPR001296">
    <property type="entry name" value="Glyco_trans_1"/>
</dbReference>
<accession>A0A377SX45</accession>
<keyword evidence="3" id="KW-0328">Glycosyltransferase</keyword>
<dbReference type="SUPFAM" id="SSF53756">
    <property type="entry name" value="UDP-Glycosyltransferase/glycogen phosphorylase"/>
    <property type="match status" value="1"/>
</dbReference>
<dbReference type="Pfam" id="PF00534">
    <property type="entry name" value="Glycos_transf_1"/>
    <property type="match status" value="1"/>
</dbReference>
<feature type="domain" description="Glycosyltransferase subfamily 4-like N-terminal" evidence="2">
    <location>
        <begin position="15"/>
        <end position="199"/>
    </location>
</feature>
<dbReference type="OrthoDB" id="509705at2"/>
<gene>
    <name evidence="3" type="primary">mgtA_4</name>
    <name evidence="4" type="ORF">EV682_104206</name>
    <name evidence="3" type="ORF">NCTC11159_04112</name>
</gene>
<dbReference type="EC" id="2.4.1.-" evidence="3"/>
<dbReference type="Proteomes" id="UP000255108">
    <property type="component" value="Unassembled WGS sequence"/>
</dbReference>
<name>A0A377SX45_9NEIS</name>
<dbReference type="EMBL" id="UGHR01000004">
    <property type="protein sequence ID" value="STR45537.1"/>
    <property type="molecule type" value="Genomic_DNA"/>
</dbReference>
<keyword evidence="3" id="KW-0808">Transferase</keyword>
<dbReference type="CDD" id="cd03801">
    <property type="entry name" value="GT4_PimA-like"/>
    <property type="match status" value="1"/>
</dbReference>
<evidence type="ECO:0000259" key="2">
    <source>
        <dbReference type="Pfam" id="PF13439"/>
    </source>
</evidence>
<evidence type="ECO:0000313" key="3">
    <source>
        <dbReference type="EMBL" id="STR45537.1"/>
    </source>
</evidence>
<protein>
    <submittedName>
        <fullName evidence="3">GDP-mannose-dependent alpha-mannosyltransferase</fullName>
        <ecNumber evidence="3">2.4.1.-</ecNumber>
    </submittedName>
    <submittedName>
        <fullName evidence="4">Glycosyltransferase involved in cell wall biosynthesis</fullName>
    </submittedName>
</protein>
<dbReference type="PANTHER" id="PTHR45947:SF13">
    <property type="entry name" value="TRANSFERASE"/>
    <property type="match status" value="1"/>
</dbReference>
<dbReference type="RefSeq" id="WP_115229682.1">
    <property type="nucleotide sequence ID" value="NZ_CAWOLO010000004.1"/>
</dbReference>